<feature type="compositionally biased region" description="Basic and acidic residues" evidence="4">
    <location>
        <begin position="59"/>
        <end position="85"/>
    </location>
</feature>
<feature type="repeat" description="PPR" evidence="3">
    <location>
        <begin position="215"/>
        <end position="249"/>
    </location>
</feature>
<dbReference type="NCBIfam" id="TIGR00756">
    <property type="entry name" value="PPR"/>
    <property type="match status" value="3"/>
</dbReference>
<organism evidence="5 6">
    <name type="scientific">Nepenthes gracilis</name>
    <name type="common">Slender pitcher plant</name>
    <dbReference type="NCBI Taxonomy" id="150966"/>
    <lineage>
        <taxon>Eukaryota</taxon>
        <taxon>Viridiplantae</taxon>
        <taxon>Streptophyta</taxon>
        <taxon>Embryophyta</taxon>
        <taxon>Tracheophyta</taxon>
        <taxon>Spermatophyta</taxon>
        <taxon>Magnoliopsida</taxon>
        <taxon>eudicotyledons</taxon>
        <taxon>Gunneridae</taxon>
        <taxon>Pentapetalae</taxon>
        <taxon>Caryophyllales</taxon>
        <taxon>Nepenthaceae</taxon>
        <taxon>Nepenthes</taxon>
    </lineage>
</organism>
<keyword evidence="2" id="KW-0677">Repeat</keyword>
<dbReference type="AlphaFoldDB" id="A0AAD3SU76"/>
<accession>A0AAD3SU76</accession>
<feature type="repeat" description="PPR" evidence="3">
    <location>
        <begin position="320"/>
        <end position="354"/>
    </location>
</feature>
<protein>
    <recommendedName>
        <fullName evidence="7">Pentatricopeptide repeat-containing protein</fullName>
    </recommendedName>
</protein>
<name>A0AAD3SU76_NEPGR</name>
<evidence type="ECO:0000313" key="5">
    <source>
        <dbReference type="EMBL" id="GMH16311.1"/>
    </source>
</evidence>
<gene>
    <name evidence="5" type="ORF">Nepgr_018152</name>
</gene>
<evidence type="ECO:0000256" key="3">
    <source>
        <dbReference type="PROSITE-ProRule" id="PRU00708"/>
    </source>
</evidence>
<sequence length="388" mass="43634">MSMEMELRCFSSTEGFGGGGQSRKNGYYDDDDDKYFGSDGGNLSAHQNVPPNPIPGRPLRGERRIPQFRKESVFEGKNYRRRGGDDGSALSSRHSFNNKPLAGEGIKVGSDSREGIFSPDKFDDNDGQKVGFGEDNKSKKDSHSSITEFLRRPSNDDEKDKQDQSDFLEKFKLGDVGKKRNHLDKVRPPLSREEKVEEPPQDADVIFKKMKETGLIPNAVAMLDGLCKDGLIQDAMKLFGLMREKGTMPEVVIYTAVVDGFCQAQKLDDAKRIFKKMQNNGIVPNTFSYTVLIKGLCKGKRLDDAVDYCVEMLEAGHSPNVTTFTVLVDEFCREKGVEEAHKIIETLKQKGFYLDEKAVREHLDKKGPTSPMVWEAIFGPKRSMHRPF</sequence>
<dbReference type="PROSITE" id="PS51375">
    <property type="entry name" value="PPR"/>
    <property type="match status" value="4"/>
</dbReference>
<evidence type="ECO:0000256" key="2">
    <source>
        <dbReference type="ARBA" id="ARBA00022737"/>
    </source>
</evidence>
<feature type="repeat" description="PPR" evidence="3">
    <location>
        <begin position="285"/>
        <end position="319"/>
    </location>
</feature>
<dbReference type="InterPro" id="IPR002885">
    <property type="entry name" value="PPR_rpt"/>
</dbReference>
<feature type="region of interest" description="Disordered" evidence="4">
    <location>
        <begin position="1"/>
        <end position="166"/>
    </location>
</feature>
<dbReference type="Gene3D" id="1.25.40.10">
    <property type="entry name" value="Tetratricopeptide repeat domain"/>
    <property type="match status" value="2"/>
</dbReference>
<evidence type="ECO:0000313" key="6">
    <source>
        <dbReference type="Proteomes" id="UP001279734"/>
    </source>
</evidence>
<evidence type="ECO:0000256" key="1">
    <source>
        <dbReference type="ARBA" id="ARBA00007626"/>
    </source>
</evidence>
<dbReference type="EMBL" id="BSYO01000016">
    <property type="protein sequence ID" value="GMH16311.1"/>
    <property type="molecule type" value="Genomic_DNA"/>
</dbReference>
<comment type="caution">
    <text evidence="5">The sequence shown here is derived from an EMBL/GenBank/DDBJ whole genome shotgun (WGS) entry which is preliminary data.</text>
</comment>
<feature type="repeat" description="PPR" evidence="3">
    <location>
        <begin position="250"/>
        <end position="284"/>
    </location>
</feature>
<dbReference type="InterPro" id="IPR011990">
    <property type="entry name" value="TPR-like_helical_dom_sf"/>
</dbReference>
<proteinExistence type="inferred from homology"/>
<dbReference type="Pfam" id="PF01535">
    <property type="entry name" value="PPR"/>
    <property type="match status" value="2"/>
</dbReference>
<dbReference type="Pfam" id="PF13041">
    <property type="entry name" value="PPR_2"/>
    <property type="match status" value="1"/>
</dbReference>
<reference evidence="5" key="1">
    <citation type="submission" date="2023-05" db="EMBL/GenBank/DDBJ databases">
        <title>Nepenthes gracilis genome sequencing.</title>
        <authorList>
            <person name="Fukushima K."/>
        </authorList>
    </citation>
    <scope>NUCLEOTIDE SEQUENCE</scope>
    <source>
        <strain evidence="5">SING2019-196</strain>
    </source>
</reference>
<keyword evidence="6" id="KW-1185">Reference proteome</keyword>
<dbReference type="PANTHER" id="PTHR47941">
    <property type="entry name" value="PENTATRICOPEPTIDE REPEAT-CONTAINING PROTEIN 3, MITOCHONDRIAL"/>
    <property type="match status" value="1"/>
</dbReference>
<comment type="similarity">
    <text evidence="1">Belongs to the PPR family. P subfamily.</text>
</comment>
<evidence type="ECO:0000256" key="4">
    <source>
        <dbReference type="SAM" id="MobiDB-lite"/>
    </source>
</evidence>
<feature type="compositionally biased region" description="Basic and acidic residues" evidence="4">
    <location>
        <begin position="110"/>
        <end position="166"/>
    </location>
</feature>
<feature type="compositionally biased region" description="Polar residues" evidence="4">
    <location>
        <begin position="89"/>
        <end position="98"/>
    </location>
</feature>
<evidence type="ECO:0008006" key="7">
    <source>
        <dbReference type="Google" id="ProtNLM"/>
    </source>
</evidence>
<dbReference type="Proteomes" id="UP001279734">
    <property type="component" value="Unassembled WGS sequence"/>
</dbReference>